<dbReference type="Proteomes" id="UP000253529">
    <property type="component" value="Unassembled WGS sequence"/>
</dbReference>
<dbReference type="PANTHER" id="PTHR36503:SF1">
    <property type="entry name" value="BLR2520 PROTEIN"/>
    <property type="match status" value="1"/>
</dbReference>
<organism evidence="2 3">
    <name type="scientific">Roseiarcus fermentans</name>
    <dbReference type="NCBI Taxonomy" id="1473586"/>
    <lineage>
        <taxon>Bacteria</taxon>
        <taxon>Pseudomonadati</taxon>
        <taxon>Pseudomonadota</taxon>
        <taxon>Alphaproteobacteria</taxon>
        <taxon>Hyphomicrobiales</taxon>
        <taxon>Roseiarcaceae</taxon>
        <taxon>Roseiarcus</taxon>
    </lineage>
</organism>
<evidence type="ECO:0000313" key="3">
    <source>
        <dbReference type="Proteomes" id="UP000253529"/>
    </source>
</evidence>
<feature type="domain" description="VOC" evidence="1">
    <location>
        <begin position="3"/>
        <end position="119"/>
    </location>
</feature>
<dbReference type="InterPro" id="IPR029068">
    <property type="entry name" value="Glyas_Bleomycin-R_OHBP_Dase"/>
</dbReference>
<keyword evidence="3" id="KW-1185">Reference proteome</keyword>
<dbReference type="RefSeq" id="WP_113891050.1">
    <property type="nucleotide sequence ID" value="NZ_QNRK01000024.1"/>
</dbReference>
<reference evidence="2 3" key="1">
    <citation type="submission" date="2018-06" db="EMBL/GenBank/DDBJ databases">
        <title>Genomic Encyclopedia of Type Strains, Phase IV (KMG-IV): sequencing the most valuable type-strain genomes for metagenomic binning, comparative biology and taxonomic classification.</title>
        <authorList>
            <person name="Goeker M."/>
        </authorList>
    </citation>
    <scope>NUCLEOTIDE SEQUENCE [LARGE SCALE GENOMIC DNA]</scope>
    <source>
        <strain evidence="2 3">DSM 24875</strain>
    </source>
</reference>
<dbReference type="Gene3D" id="3.30.720.120">
    <property type="match status" value="1"/>
</dbReference>
<protein>
    <submittedName>
        <fullName evidence="2">Putative lactoylglutathione lyase</fullName>
    </submittedName>
</protein>
<dbReference type="PANTHER" id="PTHR36503">
    <property type="entry name" value="BLR2520 PROTEIN"/>
    <property type="match status" value="1"/>
</dbReference>
<dbReference type="InterPro" id="IPR004360">
    <property type="entry name" value="Glyas_Fos-R_dOase_dom"/>
</dbReference>
<keyword evidence="2" id="KW-0456">Lyase</keyword>
<evidence type="ECO:0000313" key="2">
    <source>
        <dbReference type="EMBL" id="RBP08665.1"/>
    </source>
</evidence>
<dbReference type="PIRSF" id="PIRSF039020">
    <property type="entry name" value="EhpR"/>
    <property type="match status" value="1"/>
</dbReference>
<evidence type="ECO:0000259" key="1">
    <source>
        <dbReference type="PROSITE" id="PS51819"/>
    </source>
</evidence>
<dbReference type="SUPFAM" id="SSF54593">
    <property type="entry name" value="Glyoxalase/Bleomycin resistance protein/Dihydroxybiphenyl dioxygenase"/>
    <property type="match status" value="1"/>
</dbReference>
<dbReference type="EMBL" id="QNRK01000024">
    <property type="protein sequence ID" value="RBP08665.1"/>
    <property type="molecule type" value="Genomic_DNA"/>
</dbReference>
<comment type="caution">
    <text evidence="2">The sequence shown here is derived from an EMBL/GenBank/DDBJ whole genome shotgun (WGS) entry which is preliminary data.</text>
</comment>
<dbReference type="InterPro" id="IPR026275">
    <property type="entry name" value="Glyoxalase/dOase/EhpR"/>
</dbReference>
<dbReference type="GO" id="GO:0016829">
    <property type="term" value="F:lyase activity"/>
    <property type="evidence" value="ECO:0007669"/>
    <property type="project" value="UniProtKB-KW"/>
</dbReference>
<dbReference type="Gene3D" id="3.30.720.110">
    <property type="match status" value="1"/>
</dbReference>
<dbReference type="AlphaFoldDB" id="A0A366F4N0"/>
<dbReference type="Pfam" id="PF00903">
    <property type="entry name" value="Glyoxalase"/>
    <property type="match status" value="1"/>
</dbReference>
<name>A0A366F4N0_9HYPH</name>
<dbReference type="InterPro" id="IPR037523">
    <property type="entry name" value="VOC_core"/>
</dbReference>
<proteinExistence type="predicted"/>
<accession>A0A366F4N0</accession>
<gene>
    <name evidence="2" type="ORF">DFR50_12451</name>
</gene>
<sequence length="123" mass="13045">MSNVSFILVYVDDVARSAAFYAWLLDRPAVESSPTFAMLPAAPGLMLGLWRRDGVQPSATAAGGVEIAFTAESDGDVDALCAAWRRKGASIVMEPTAMEFGYTFVALDPDGQRLRVFAPVAGG</sequence>
<dbReference type="PROSITE" id="PS51819">
    <property type="entry name" value="VOC"/>
    <property type="match status" value="1"/>
</dbReference>
<dbReference type="OrthoDB" id="9806945at2"/>